<feature type="region of interest" description="Disordered" evidence="6">
    <location>
        <begin position="1"/>
        <end position="67"/>
    </location>
</feature>
<feature type="transmembrane region" description="Helical" evidence="7">
    <location>
        <begin position="618"/>
        <end position="642"/>
    </location>
</feature>
<dbReference type="InterPro" id="IPR022791">
    <property type="entry name" value="L-PG_synthase/AglD"/>
</dbReference>
<feature type="transmembrane region" description="Helical" evidence="7">
    <location>
        <begin position="848"/>
        <end position="869"/>
    </location>
</feature>
<sequence>MLSPDPSPSSPHKATPDTEESSAQTPDLAEVASVSSAGARLDSSADAGSNSSTTAENESDNPPPTKVLVLDDIEPRVRQPRDAMGIGTALLGIAALMLFSAYLTSTTEGVERDVQSVSSLLSALFLVPVVVLETIITLAVPVAVLTELTFRRSGRQVLESAIALALGLTLTVVFIWGVQQWGSSTLIQGMSAGVGSRAVLTIPGYVAGLCGLLTAAGPRTRRRSVSISWNVLWFSLAFVLIAGQVSLAGAFIAVLLGRVAGLTVRYVSGVKSERAQGDALVRGVQRAGFEPISLARVRDVTVEHPGALFDDTIPPDFAAHPLTADSSTRVYAMHRLDGPRLDVVVLDGDRQLIGVLQRLWRSLRLRGIEGRSAISLRSVAERAALLNYAAQSAGVRTHKLLGVSEAEDSMLLVFDHPERAVPLSSLSDVQISDSLMREAWRQLEIAHKAGLSHRGISADQLLVSEPSSLDPHFPALSSPKVWLTGWENGDIASATLARNMDNAQMLAMFASLTGPDRAIAVAREVISAHELRRLGPLLQTVIMPSTTRSALRGQKRLISELRSALVEQIPEADVEPMQIQRFGIKTVITWSITFIAAAVVFTTIQFDQIVEAITTSNPWWSVATLLLGLLTWLGAALTFVGFASVRIPIIKATIVQAAASFVALAAPAGIGPAALNLRMLTRRGVQTSLAVATVALVQVSGFVVTIVLVVILSVASGDGGALRALPSTSVIVVIIAIVLIGAVAFSIPGLRRYLLAKIRPTFNQIWPRLSELLSTPWRLALGLAGNALMTMGYVLAFDSALNAFGAEVSLIDAAVVFLVGNTVGAMAPTPGGLGAIEVALVTGLTTTAGVPAAIATSAVVLFRVATYWARIPIGWVAMRYLQKNNEL</sequence>
<feature type="transmembrane region" description="Helical" evidence="7">
    <location>
        <begin position="654"/>
        <end position="675"/>
    </location>
</feature>
<dbReference type="NCBIfam" id="TIGR00374">
    <property type="entry name" value="flippase-like domain"/>
    <property type="match status" value="1"/>
</dbReference>
<feature type="transmembrane region" description="Helical" evidence="7">
    <location>
        <begin position="83"/>
        <end position="103"/>
    </location>
</feature>
<organism evidence="8 9">
    <name type="scientific">Populibacterium corticicola</name>
    <dbReference type="NCBI Taxonomy" id="1812826"/>
    <lineage>
        <taxon>Bacteria</taxon>
        <taxon>Bacillati</taxon>
        <taxon>Actinomycetota</taxon>
        <taxon>Actinomycetes</taxon>
        <taxon>Micrococcales</taxon>
        <taxon>Jonesiaceae</taxon>
        <taxon>Populibacterium</taxon>
    </lineage>
</organism>
<evidence type="ECO:0000313" key="9">
    <source>
        <dbReference type="Proteomes" id="UP001597391"/>
    </source>
</evidence>
<protein>
    <submittedName>
        <fullName evidence="8">YbhN family protein</fullName>
    </submittedName>
</protein>
<keyword evidence="9" id="KW-1185">Reference proteome</keyword>
<feature type="transmembrane region" description="Helical" evidence="7">
    <location>
        <begin position="808"/>
        <end position="828"/>
    </location>
</feature>
<keyword evidence="4 7" id="KW-1133">Transmembrane helix</keyword>
<name>A0ABW5XD59_9MICO</name>
<evidence type="ECO:0000313" key="8">
    <source>
        <dbReference type="EMBL" id="MFD2840425.1"/>
    </source>
</evidence>
<keyword evidence="3 7" id="KW-0812">Transmembrane</keyword>
<accession>A0ABW5XD59</accession>
<dbReference type="Proteomes" id="UP001597391">
    <property type="component" value="Unassembled WGS sequence"/>
</dbReference>
<feature type="transmembrane region" description="Helical" evidence="7">
    <location>
        <begin position="587"/>
        <end position="606"/>
    </location>
</feature>
<evidence type="ECO:0000256" key="3">
    <source>
        <dbReference type="ARBA" id="ARBA00022692"/>
    </source>
</evidence>
<gene>
    <name evidence="8" type="ORF">ACFSYH_07540</name>
</gene>
<feature type="compositionally biased region" description="Polar residues" evidence="6">
    <location>
        <begin position="46"/>
        <end position="56"/>
    </location>
</feature>
<evidence type="ECO:0000256" key="1">
    <source>
        <dbReference type="ARBA" id="ARBA00004651"/>
    </source>
</evidence>
<feature type="transmembrane region" description="Helical" evidence="7">
    <location>
        <begin position="198"/>
        <end position="217"/>
    </location>
</feature>
<evidence type="ECO:0000256" key="6">
    <source>
        <dbReference type="SAM" id="MobiDB-lite"/>
    </source>
</evidence>
<feature type="transmembrane region" description="Helical" evidence="7">
    <location>
        <begin position="157"/>
        <end position="178"/>
    </location>
</feature>
<evidence type="ECO:0000256" key="5">
    <source>
        <dbReference type="ARBA" id="ARBA00023136"/>
    </source>
</evidence>
<comment type="caution">
    <text evidence="8">The sequence shown here is derived from an EMBL/GenBank/DDBJ whole genome shotgun (WGS) entry which is preliminary data.</text>
</comment>
<dbReference type="PANTHER" id="PTHR39087">
    <property type="entry name" value="UPF0104 MEMBRANE PROTEIN MJ1595"/>
    <property type="match status" value="1"/>
</dbReference>
<comment type="subcellular location">
    <subcellularLocation>
        <location evidence="1">Cell membrane</location>
        <topology evidence="1">Multi-pass membrane protein</topology>
    </subcellularLocation>
</comment>
<evidence type="ECO:0000256" key="2">
    <source>
        <dbReference type="ARBA" id="ARBA00022475"/>
    </source>
</evidence>
<feature type="transmembrane region" description="Helical" evidence="7">
    <location>
        <begin position="123"/>
        <end position="145"/>
    </location>
</feature>
<dbReference type="PANTHER" id="PTHR39087:SF2">
    <property type="entry name" value="UPF0104 MEMBRANE PROTEIN MJ1595"/>
    <property type="match status" value="1"/>
</dbReference>
<evidence type="ECO:0000256" key="7">
    <source>
        <dbReference type="SAM" id="Phobius"/>
    </source>
</evidence>
<feature type="transmembrane region" description="Helical" evidence="7">
    <location>
        <begin position="724"/>
        <end position="747"/>
    </location>
</feature>
<reference evidence="9" key="1">
    <citation type="journal article" date="2019" name="Int. J. Syst. Evol. Microbiol.">
        <title>The Global Catalogue of Microorganisms (GCM) 10K type strain sequencing project: providing services to taxonomists for standard genome sequencing and annotation.</title>
        <authorList>
            <consortium name="The Broad Institute Genomics Platform"/>
            <consortium name="The Broad Institute Genome Sequencing Center for Infectious Disease"/>
            <person name="Wu L."/>
            <person name="Ma J."/>
        </authorList>
    </citation>
    <scope>NUCLEOTIDE SEQUENCE [LARGE SCALE GENOMIC DNA]</scope>
    <source>
        <strain evidence="9">KCTC 33576</strain>
    </source>
</reference>
<dbReference type="EMBL" id="JBHUOP010000003">
    <property type="protein sequence ID" value="MFD2840425.1"/>
    <property type="molecule type" value="Genomic_DNA"/>
</dbReference>
<dbReference type="RefSeq" id="WP_377466263.1">
    <property type="nucleotide sequence ID" value="NZ_JBHUOP010000003.1"/>
</dbReference>
<keyword evidence="2" id="KW-1003">Cell membrane</keyword>
<dbReference type="Pfam" id="PF03706">
    <property type="entry name" value="LPG_synthase_TM"/>
    <property type="match status" value="1"/>
</dbReference>
<keyword evidence="5 7" id="KW-0472">Membrane</keyword>
<proteinExistence type="predicted"/>
<feature type="transmembrane region" description="Helical" evidence="7">
    <location>
        <begin position="224"/>
        <end position="242"/>
    </location>
</feature>
<evidence type="ECO:0000256" key="4">
    <source>
        <dbReference type="ARBA" id="ARBA00022989"/>
    </source>
</evidence>
<feature type="transmembrane region" description="Helical" evidence="7">
    <location>
        <begin position="687"/>
        <end position="712"/>
    </location>
</feature>